<dbReference type="RefSeq" id="WP_169162087.1">
    <property type="nucleotide sequence ID" value="NZ_JABBFW010000015.1"/>
</dbReference>
<dbReference type="Gene3D" id="3.30.70.100">
    <property type="match status" value="1"/>
</dbReference>
<evidence type="ECO:0000313" key="3">
    <source>
        <dbReference type="EMBL" id="NML17186.1"/>
    </source>
</evidence>
<accession>A0A848FDU2</accession>
<dbReference type="EMBL" id="JABBFW010000015">
    <property type="protein sequence ID" value="NML17186.1"/>
    <property type="molecule type" value="Genomic_DNA"/>
</dbReference>
<dbReference type="InterPro" id="IPR007138">
    <property type="entry name" value="ABM_dom"/>
</dbReference>
<reference evidence="3 4" key="1">
    <citation type="submission" date="2020-04" db="EMBL/GenBank/DDBJ databases">
        <title>Azohydromonas sp. isolated from soil.</title>
        <authorList>
            <person name="Dahal R.H."/>
        </authorList>
    </citation>
    <scope>NUCLEOTIDE SEQUENCE [LARGE SCALE GENOMIC DNA]</scope>
    <source>
        <strain evidence="3 4">G-1-1-14</strain>
    </source>
</reference>
<feature type="domain" description="ABM" evidence="2">
    <location>
        <begin position="33"/>
        <end position="121"/>
    </location>
</feature>
<dbReference type="GO" id="GO:0004497">
    <property type="term" value="F:monooxygenase activity"/>
    <property type="evidence" value="ECO:0007669"/>
    <property type="project" value="UniProtKB-KW"/>
</dbReference>
<keyword evidence="4" id="KW-1185">Reference proteome</keyword>
<keyword evidence="1" id="KW-0472">Membrane</keyword>
<dbReference type="InterPro" id="IPR011008">
    <property type="entry name" value="Dimeric_a/b-barrel"/>
</dbReference>
<dbReference type="AlphaFoldDB" id="A0A848FDU2"/>
<evidence type="ECO:0000256" key="1">
    <source>
        <dbReference type="SAM" id="Phobius"/>
    </source>
</evidence>
<dbReference type="SUPFAM" id="SSF54909">
    <property type="entry name" value="Dimeric alpha+beta barrel"/>
    <property type="match status" value="1"/>
</dbReference>
<dbReference type="InterPro" id="IPR038762">
    <property type="entry name" value="ABM_predict"/>
</dbReference>
<keyword evidence="3" id="KW-0560">Oxidoreductase</keyword>
<evidence type="ECO:0000313" key="4">
    <source>
        <dbReference type="Proteomes" id="UP000574067"/>
    </source>
</evidence>
<dbReference type="PANTHER" id="PTHR40057:SF1">
    <property type="entry name" value="SLR1162 PROTEIN"/>
    <property type="match status" value="1"/>
</dbReference>
<keyword evidence="1" id="KW-1133">Transmembrane helix</keyword>
<feature type="transmembrane region" description="Helical" evidence="1">
    <location>
        <begin position="145"/>
        <end position="167"/>
    </location>
</feature>
<sequence>MNATLSNHPPQPGLRRAALSEIEARAPVHPDMVTAVIRHEVRPGAQAAYEQWLQRIVPLSARVPGHRGVNVIRPPAGGHAYTVTLRFDSLPHAEDWLQSEARRELIARVQPLLVQPESVETVSGLEFWCTPPGAGRPLVKPWKQFLVSLSAIYPLTLLVPWLLAPLFARWPALAHPLLSHLLVAGVVVSLMTWVLMPRVTRVLGKWLTR</sequence>
<dbReference type="PROSITE" id="PS51725">
    <property type="entry name" value="ABM"/>
    <property type="match status" value="1"/>
</dbReference>
<gene>
    <name evidence="3" type="ORF">HHL10_19620</name>
</gene>
<proteinExistence type="predicted"/>
<keyword evidence="3" id="KW-0503">Monooxygenase</keyword>
<organism evidence="3 4">
    <name type="scientific">Azohydromonas caseinilytica</name>
    <dbReference type="NCBI Taxonomy" id="2728836"/>
    <lineage>
        <taxon>Bacteria</taxon>
        <taxon>Pseudomonadati</taxon>
        <taxon>Pseudomonadota</taxon>
        <taxon>Betaproteobacteria</taxon>
        <taxon>Burkholderiales</taxon>
        <taxon>Sphaerotilaceae</taxon>
        <taxon>Azohydromonas</taxon>
    </lineage>
</organism>
<keyword evidence="1" id="KW-0812">Transmembrane</keyword>
<name>A0A848FDU2_9BURK</name>
<evidence type="ECO:0000259" key="2">
    <source>
        <dbReference type="PROSITE" id="PS51725"/>
    </source>
</evidence>
<dbReference type="Pfam" id="PF03992">
    <property type="entry name" value="ABM"/>
    <property type="match status" value="1"/>
</dbReference>
<dbReference type="Proteomes" id="UP000574067">
    <property type="component" value="Unassembled WGS sequence"/>
</dbReference>
<protein>
    <submittedName>
        <fullName evidence="3">Antibiotic biosynthesis monooxygenase</fullName>
    </submittedName>
</protein>
<comment type="caution">
    <text evidence="3">The sequence shown here is derived from an EMBL/GenBank/DDBJ whole genome shotgun (WGS) entry which is preliminary data.</text>
</comment>
<feature type="transmembrane region" description="Helical" evidence="1">
    <location>
        <begin position="173"/>
        <end position="196"/>
    </location>
</feature>
<dbReference type="PANTHER" id="PTHR40057">
    <property type="entry name" value="SLR1162 PROTEIN"/>
    <property type="match status" value="1"/>
</dbReference>